<dbReference type="EMBL" id="KE145353">
    <property type="protein sequence ID" value="EPE35933.1"/>
    <property type="molecule type" value="Genomic_DNA"/>
</dbReference>
<accession>S3ECA0</accession>
<dbReference type="OrthoDB" id="276323at2759"/>
<evidence type="ECO:0000256" key="1">
    <source>
        <dbReference type="ARBA" id="ARBA00010954"/>
    </source>
</evidence>
<proteinExistence type="inferred from homology"/>
<feature type="region of interest" description="Disordered" evidence="2">
    <location>
        <begin position="1"/>
        <end position="85"/>
    </location>
</feature>
<dbReference type="GO" id="GO:0010737">
    <property type="term" value="P:protein kinase A signaling"/>
    <property type="evidence" value="ECO:0007669"/>
    <property type="project" value="TreeGrafter"/>
</dbReference>
<comment type="similarity">
    <text evidence="1">Belongs to the TCP11 family.</text>
</comment>
<feature type="compositionally biased region" description="Polar residues" evidence="2">
    <location>
        <begin position="577"/>
        <end position="588"/>
    </location>
</feature>
<dbReference type="OMA" id="FHAWKTH"/>
<evidence type="ECO:0000313" key="4">
    <source>
        <dbReference type="Proteomes" id="UP000016922"/>
    </source>
</evidence>
<protein>
    <recommendedName>
        <fullName evidence="5">T-complex protein 11-like protein 1</fullName>
    </recommendedName>
</protein>
<evidence type="ECO:0000313" key="3">
    <source>
        <dbReference type="EMBL" id="EPE35933.1"/>
    </source>
</evidence>
<feature type="compositionally biased region" description="Polar residues" evidence="2">
    <location>
        <begin position="276"/>
        <end position="286"/>
    </location>
</feature>
<dbReference type="HOGENOM" id="CLU_005050_0_0_1"/>
<feature type="compositionally biased region" description="Low complexity" evidence="2">
    <location>
        <begin position="122"/>
        <end position="136"/>
    </location>
</feature>
<dbReference type="KEGG" id="glz:GLAREA_05271"/>
<feature type="region of interest" description="Disordered" evidence="2">
    <location>
        <begin position="107"/>
        <end position="151"/>
    </location>
</feature>
<reference evidence="3 4" key="1">
    <citation type="journal article" date="2013" name="BMC Genomics">
        <title>Genomics-driven discovery of the pneumocandin biosynthetic gene cluster in the fungus Glarea lozoyensis.</title>
        <authorList>
            <person name="Chen L."/>
            <person name="Yue Q."/>
            <person name="Zhang X."/>
            <person name="Xiang M."/>
            <person name="Wang C."/>
            <person name="Li S."/>
            <person name="Che Y."/>
            <person name="Ortiz-Lopez F.J."/>
            <person name="Bills G.F."/>
            <person name="Liu X."/>
            <person name="An Z."/>
        </authorList>
    </citation>
    <scope>NUCLEOTIDE SEQUENCE [LARGE SCALE GENOMIC DNA]</scope>
    <source>
        <strain evidence="4">ATCC 20868 / MF5171</strain>
    </source>
</reference>
<name>S3ECA0_GLAL2</name>
<dbReference type="AlphaFoldDB" id="S3ECA0"/>
<dbReference type="Proteomes" id="UP000016922">
    <property type="component" value="Unassembled WGS sequence"/>
</dbReference>
<feature type="compositionally biased region" description="Acidic residues" evidence="2">
    <location>
        <begin position="74"/>
        <end position="85"/>
    </location>
</feature>
<evidence type="ECO:0008006" key="5">
    <source>
        <dbReference type="Google" id="ProtNLM"/>
    </source>
</evidence>
<feature type="region of interest" description="Disordered" evidence="2">
    <location>
        <begin position="539"/>
        <end position="602"/>
    </location>
</feature>
<organism evidence="3 4">
    <name type="scientific">Glarea lozoyensis (strain ATCC 20868 / MF5171)</name>
    <dbReference type="NCBI Taxonomy" id="1116229"/>
    <lineage>
        <taxon>Eukaryota</taxon>
        <taxon>Fungi</taxon>
        <taxon>Dikarya</taxon>
        <taxon>Ascomycota</taxon>
        <taxon>Pezizomycotina</taxon>
        <taxon>Leotiomycetes</taxon>
        <taxon>Helotiales</taxon>
        <taxon>Helotiaceae</taxon>
        <taxon>Glarea</taxon>
    </lineage>
</organism>
<feature type="region of interest" description="Disordered" evidence="2">
    <location>
        <begin position="264"/>
        <end position="289"/>
    </location>
</feature>
<feature type="compositionally biased region" description="Polar residues" evidence="2">
    <location>
        <begin position="27"/>
        <end position="37"/>
    </location>
</feature>
<evidence type="ECO:0000256" key="2">
    <source>
        <dbReference type="SAM" id="MobiDB-lite"/>
    </source>
</evidence>
<keyword evidence="4" id="KW-1185">Reference proteome</keyword>
<dbReference type="eggNOG" id="KOG1981">
    <property type="taxonomic scope" value="Eukaryota"/>
</dbReference>
<gene>
    <name evidence="3" type="ORF">GLAREA_05271</name>
</gene>
<dbReference type="PANTHER" id="PTHR12832:SF18">
    <property type="entry name" value="IQ CALMODULIN-BINDING MOTIF DOMAIN PROTEIN (AFU_ORTHOLOGUE AFUA_1G08920)"/>
    <property type="match status" value="1"/>
</dbReference>
<dbReference type="InterPro" id="IPR008862">
    <property type="entry name" value="Tcp11"/>
</dbReference>
<dbReference type="PANTHER" id="PTHR12832">
    <property type="entry name" value="TESTIS-SPECIFIC PROTEIN PBS13 T-COMPLEX 11"/>
    <property type="match status" value="1"/>
</dbReference>
<feature type="compositionally biased region" description="Basic and acidic residues" evidence="2">
    <location>
        <begin position="264"/>
        <end position="275"/>
    </location>
</feature>
<dbReference type="Pfam" id="PF05794">
    <property type="entry name" value="Tcp11"/>
    <property type="match status" value="1"/>
</dbReference>
<sequence>MLRTPETLSDPDRNLEESTGPAETRNDSTNPVATNTDLDYIIEESNELPDPSRIGAKASYGRSMSIHSDPIPSLEDESMGEAGIPEDTDLDYMTAASNRIYSPPPHIAARFYRPTNNRRKSSAASSRRNSMSSAHSQQSHISNRHGRGPQSNYIAQNLRRASILEDRKARLADRAAHAEKVRLRAALAKAQPRGTTNTEERALAAQKARDKNLAEIGARCAEEVKRAKGVAMSMKEKREAEGKKLRKEMEERLAEADRRREEMLNRGNIKKERGRSISQPRKSSSPMPKIVESLSEAAAAVRIQKKWRVHQRWKALKEFSDLGLTIDGVQDTSFESVVELLAEEKVLVGTAKILRICGLKEGESGSVNEMTAVRTFLSAFLILGHPTQVLSSKSDSKEQEQVGVLPLRRDDLANPQLQDLVAKARDLLISFENVLSLLTATNNYTPPASELSSLSEVYATFFNAFIAWKARDSSTLIDMMVLQFVELDSIWQTVKNSTEESVTDSYRDGIRDNQLKLMVRIKKLAGAAQGKKLITNAIRESRKARAQKQPTGDSRPRAADSSTSEADTLEALKVSERTVSSNLQTLTPPATPTRHATKPQSSLADALRTDTAIMPDNRTIAHEVAINREYRIADDALEKRDLFMKDICDAMRQDIAQGRGNPWVLAMAENIKGKLQGLLKPGNSMHTMIGEALDNDVVARELHNGNFSYDNFFSFMANIIPKLCAPFRDDEMKVLVGSFENKQPAVDVVDRLKNLFHAIDLMQIDYANFMLQTAAPELMKHAVAYETTRFKETMEETSNNLTATEAAWRHAREKVLAEAVRRDPDHVQLLRDQPGPEKIYAQMLTDVFTSFDSSIPIPETLFIDTKRITKTRVEVLRIVTAGAILLQCKNLLKRDVRSQWKTEATRIYSVLENSKDATSAAQGIQAALESSRSMPVATKNHIRDLVTRIVNTSADIDIFPSAEGVEPKPASELRDPVMRLLATRLRNHILTRLAANTEKEKVKSASTASENLATLGLPEFVQRVGAIVDEVGRVGVLDREAHGLWYEEVAQHVEGAISA</sequence>
<dbReference type="RefSeq" id="XP_008076751.1">
    <property type="nucleotide sequence ID" value="XM_008078560.1"/>
</dbReference>
<dbReference type="GeneID" id="19464325"/>